<evidence type="ECO:0000313" key="2">
    <source>
        <dbReference type="Proteomes" id="UP000233551"/>
    </source>
</evidence>
<dbReference type="Proteomes" id="UP000233551">
    <property type="component" value="Unassembled WGS sequence"/>
</dbReference>
<keyword evidence="2" id="KW-1185">Reference proteome</keyword>
<organism evidence="1 2">
    <name type="scientific">Punica granatum</name>
    <name type="common">Pomegranate</name>
    <dbReference type="NCBI Taxonomy" id="22663"/>
    <lineage>
        <taxon>Eukaryota</taxon>
        <taxon>Viridiplantae</taxon>
        <taxon>Streptophyta</taxon>
        <taxon>Embryophyta</taxon>
        <taxon>Tracheophyta</taxon>
        <taxon>Spermatophyta</taxon>
        <taxon>Magnoliopsida</taxon>
        <taxon>eudicotyledons</taxon>
        <taxon>Gunneridae</taxon>
        <taxon>Pentapetalae</taxon>
        <taxon>rosids</taxon>
        <taxon>malvids</taxon>
        <taxon>Myrtales</taxon>
        <taxon>Lythraceae</taxon>
        <taxon>Punica</taxon>
    </lineage>
</organism>
<comment type="caution">
    <text evidence="1">The sequence shown here is derived from an EMBL/GenBank/DDBJ whole genome shotgun (WGS) entry which is preliminary data.</text>
</comment>
<proteinExistence type="predicted"/>
<evidence type="ECO:0000313" key="1">
    <source>
        <dbReference type="EMBL" id="PKI38457.1"/>
    </source>
</evidence>
<name>A0A2I0I3E8_PUNGR</name>
<dbReference type="EMBL" id="PGOL01004102">
    <property type="protein sequence ID" value="PKI38457.1"/>
    <property type="molecule type" value="Genomic_DNA"/>
</dbReference>
<gene>
    <name evidence="1" type="ORF">CRG98_041156</name>
</gene>
<sequence>MIPMNSSVIEDCYDLDKWVASWEHVDGSDGSRSITLLSVFLKTTPVLPHRDSSERRQSGQVDHTRTCHTCLPLQSRARPSGPTHVKDSSGFALRLRRLVD</sequence>
<protein>
    <submittedName>
        <fullName evidence="1">Uncharacterized protein</fullName>
    </submittedName>
</protein>
<accession>A0A2I0I3E8</accession>
<dbReference type="AlphaFoldDB" id="A0A2I0I3E8"/>
<reference evidence="1 2" key="1">
    <citation type="submission" date="2017-11" db="EMBL/GenBank/DDBJ databases">
        <title>De-novo sequencing of pomegranate (Punica granatum L.) genome.</title>
        <authorList>
            <person name="Akparov Z."/>
            <person name="Amiraslanov A."/>
            <person name="Hajiyeva S."/>
            <person name="Abbasov M."/>
            <person name="Kaur K."/>
            <person name="Hamwieh A."/>
            <person name="Solovyev V."/>
            <person name="Salamov A."/>
            <person name="Braich B."/>
            <person name="Kosarev P."/>
            <person name="Mahmoud A."/>
            <person name="Hajiyev E."/>
            <person name="Babayeva S."/>
            <person name="Izzatullayeva V."/>
            <person name="Mammadov A."/>
            <person name="Mammadov A."/>
            <person name="Sharifova S."/>
            <person name="Ojaghi J."/>
            <person name="Eynullazada K."/>
            <person name="Bayramov B."/>
            <person name="Abdulazimova A."/>
            <person name="Shahmuradov I."/>
        </authorList>
    </citation>
    <scope>NUCLEOTIDE SEQUENCE [LARGE SCALE GENOMIC DNA]</scope>
    <source>
        <strain evidence="2">cv. AG2017</strain>
        <tissue evidence="1">Leaf</tissue>
    </source>
</reference>